<proteinExistence type="predicted"/>
<dbReference type="EMBL" id="CAJVPU010003891">
    <property type="protein sequence ID" value="CAG8524709.1"/>
    <property type="molecule type" value="Genomic_DNA"/>
</dbReference>
<comment type="caution">
    <text evidence="1">The sequence shown here is derived from an EMBL/GenBank/DDBJ whole genome shotgun (WGS) entry which is preliminary data.</text>
</comment>
<keyword evidence="2" id="KW-1185">Reference proteome</keyword>
<accession>A0ACA9LFX5</accession>
<gene>
    <name evidence="1" type="ORF">DHETER_LOCUS4090</name>
</gene>
<dbReference type="Proteomes" id="UP000789702">
    <property type="component" value="Unassembled WGS sequence"/>
</dbReference>
<name>A0ACA9LFX5_9GLOM</name>
<sequence>MRFSDSMLNQEILDIPKQLLFAALYLKYCDQNPQELKFEDIIDILNNDNESNNIDKVLKEFKSQGNEIKSVFKSVKDIVNLLAFKILNKQGSLSEIIALKNATRRVQDYLKASLNLFLYCITFGLVFLMGNPLGGDKEWLSLNEDNFEKTLNVLKENEGLKLALEEKNKNCGPKIMNGLVDYAVKLNLEITDLSYLLRSTSLRYYFYEEEDYNMMNPKTTPKNFTFVDQFRQLSLYEKDEIVEYNYNDRTEIKARSSLRTNQGDRKTLLGYSEWIKLLEKDKFVYNQFKGEIDKILLFVGSILNETKQTSAFNILKAKIKLSTLDKINYTKNHFNVLNNLISAFEQEFNNCEMQLLKPEIIARHANLINQKAHEFLEECYKNLLDYKQKLNQDNYKDEITKIDELLEKSNEPDKLRLFIDKPTKVYDFENLIKNKIIGSYDIFAKDLNSLKESVNNLPVATVNNLNEISTNLEVVMKQLNDPGPYHELANKAAELIIGGSNVISEVQRVNEQLYPLI</sequence>
<organism evidence="1 2">
    <name type="scientific">Dentiscutata heterogama</name>
    <dbReference type="NCBI Taxonomy" id="1316150"/>
    <lineage>
        <taxon>Eukaryota</taxon>
        <taxon>Fungi</taxon>
        <taxon>Fungi incertae sedis</taxon>
        <taxon>Mucoromycota</taxon>
        <taxon>Glomeromycotina</taxon>
        <taxon>Glomeromycetes</taxon>
        <taxon>Diversisporales</taxon>
        <taxon>Gigasporaceae</taxon>
        <taxon>Dentiscutata</taxon>
    </lineage>
</organism>
<reference evidence="1" key="1">
    <citation type="submission" date="2021-06" db="EMBL/GenBank/DDBJ databases">
        <authorList>
            <person name="Kallberg Y."/>
            <person name="Tangrot J."/>
            <person name="Rosling A."/>
        </authorList>
    </citation>
    <scope>NUCLEOTIDE SEQUENCE</scope>
    <source>
        <strain evidence="1">IL203A</strain>
    </source>
</reference>
<evidence type="ECO:0000313" key="1">
    <source>
        <dbReference type="EMBL" id="CAG8524709.1"/>
    </source>
</evidence>
<evidence type="ECO:0000313" key="2">
    <source>
        <dbReference type="Proteomes" id="UP000789702"/>
    </source>
</evidence>
<protein>
    <submittedName>
        <fullName evidence="1">7960_t:CDS:1</fullName>
    </submittedName>
</protein>